<dbReference type="InterPro" id="IPR041978">
    <property type="entry name" value="KOW_Spt5_5"/>
</dbReference>
<dbReference type="Pfam" id="PF12815">
    <property type="entry name" value="CTD"/>
    <property type="match status" value="1"/>
</dbReference>
<dbReference type="CDD" id="cd06084">
    <property type="entry name" value="KOW_Spt5_4"/>
    <property type="match status" value="1"/>
</dbReference>
<evidence type="ECO:0000259" key="15">
    <source>
        <dbReference type="SMART" id="SM00739"/>
    </source>
</evidence>
<feature type="compositionally biased region" description="Low complexity" evidence="13">
    <location>
        <begin position="1121"/>
        <end position="1132"/>
    </location>
</feature>
<dbReference type="FunFam" id="3.30.70.940:FF:000003">
    <property type="entry name" value="Transcription elongation factor SPT5"/>
    <property type="match status" value="1"/>
</dbReference>
<dbReference type="InterPro" id="IPR041977">
    <property type="entry name" value="KOW_Spt5_4"/>
</dbReference>
<keyword evidence="6" id="KW-0597">Phosphoprotein</keyword>
<dbReference type="SMART" id="SM01104">
    <property type="entry name" value="CTD"/>
    <property type="match status" value="1"/>
</dbReference>
<dbReference type="InterPro" id="IPR039385">
    <property type="entry name" value="NGN_Euk"/>
</dbReference>
<dbReference type="InterPro" id="IPR005100">
    <property type="entry name" value="NGN-domain"/>
</dbReference>
<dbReference type="Pfam" id="PF03439">
    <property type="entry name" value="Spt5-NGN"/>
    <property type="match status" value="1"/>
</dbReference>
<evidence type="ECO:0000256" key="6">
    <source>
        <dbReference type="ARBA" id="ARBA00022553"/>
    </source>
</evidence>
<feature type="region of interest" description="Disordered" evidence="13">
    <location>
        <begin position="880"/>
        <end position="905"/>
    </location>
</feature>
<comment type="subcellular location">
    <subcellularLocation>
        <location evidence="1">Nucleus</location>
    </subcellularLocation>
</comment>
<feature type="compositionally biased region" description="Basic and acidic residues" evidence="13">
    <location>
        <begin position="224"/>
        <end position="233"/>
    </location>
</feature>
<feature type="domain" description="KOW" evidence="15">
    <location>
        <begin position="684"/>
        <end position="711"/>
    </location>
</feature>
<dbReference type="CDD" id="cd06081">
    <property type="entry name" value="KOW_Spt5_1"/>
    <property type="match status" value="1"/>
</dbReference>
<dbReference type="PANTHER" id="PTHR11125:SF7">
    <property type="entry name" value="TRANSCRIPTION ELONGATION FACTOR SPT5"/>
    <property type="match status" value="1"/>
</dbReference>
<keyword evidence="11" id="KW-0539">Nucleus</keyword>
<dbReference type="AlphaFoldDB" id="A0AAN9Y7B8"/>
<protein>
    <recommendedName>
        <fullName evidence="3">Transcription elongation factor SPT5</fullName>
    </recommendedName>
    <alternativeName>
        <fullName evidence="12">DRB sensitivity-inducing factor large subunit</fullName>
    </alternativeName>
    <alternativeName>
        <fullName evidence="4">Transcription elongation factor spt5</fullName>
    </alternativeName>
</protein>
<feature type="domain" description="KOW" evidence="15">
    <location>
        <begin position="1206"/>
        <end position="1233"/>
    </location>
</feature>
<accession>A0AAN9Y7B8</accession>
<dbReference type="SUPFAM" id="SSF50104">
    <property type="entry name" value="Translation proteins SH3-like domain"/>
    <property type="match status" value="1"/>
</dbReference>
<dbReference type="GO" id="GO:0000398">
    <property type="term" value="P:mRNA splicing, via spliceosome"/>
    <property type="evidence" value="ECO:0007669"/>
    <property type="project" value="InterPro"/>
</dbReference>
<dbReference type="Gene3D" id="2.30.30.30">
    <property type="match status" value="3"/>
</dbReference>
<dbReference type="SMART" id="SM00739">
    <property type="entry name" value="KOW"/>
    <property type="match status" value="6"/>
</dbReference>
<name>A0AAN9Y7B8_9HEMI</name>
<proteinExistence type="inferred from homology"/>
<feature type="region of interest" description="Disordered" evidence="13">
    <location>
        <begin position="1001"/>
        <end position="1047"/>
    </location>
</feature>
<evidence type="ECO:0000259" key="14">
    <source>
        <dbReference type="SMART" id="SM00738"/>
    </source>
</evidence>
<dbReference type="InterPro" id="IPR039659">
    <property type="entry name" value="SPT5"/>
</dbReference>
<dbReference type="GO" id="GO:0006368">
    <property type="term" value="P:transcription elongation by RNA polymerase II"/>
    <property type="evidence" value="ECO:0007669"/>
    <property type="project" value="TreeGrafter"/>
</dbReference>
<dbReference type="Pfam" id="PF23284">
    <property type="entry name" value="KOW2_Spt5"/>
    <property type="match status" value="1"/>
</dbReference>
<feature type="compositionally biased region" description="Acidic residues" evidence="13">
    <location>
        <begin position="254"/>
        <end position="274"/>
    </location>
</feature>
<dbReference type="InterPro" id="IPR041976">
    <property type="entry name" value="KOW_Spt5_3"/>
</dbReference>
<comment type="similarity">
    <text evidence="2">Belongs to the SPT5 family.</text>
</comment>
<feature type="region of interest" description="Disordered" evidence="13">
    <location>
        <begin position="530"/>
        <end position="556"/>
    </location>
</feature>
<dbReference type="InterPro" id="IPR014722">
    <property type="entry name" value="Rib_uL2_dom2"/>
</dbReference>
<dbReference type="InterPro" id="IPR057934">
    <property type="entry name" value="KOW_Spt5_7"/>
</dbReference>
<feature type="compositionally biased region" description="Gly residues" evidence="13">
    <location>
        <begin position="886"/>
        <end position="902"/>
    </location>
</feature>
<evidence type="ECO:0000256" key="2">
    <source>
        <dbReference type="ARBA" id="ARBA00006956"/>
    </source>
</evidence>
<evidence type="ECO:0000256" key="9">
    <source>
        <dbReference type="ARBA" id="ARBA00023159"/>
    </source>
</evidence>
<feature type="domain" description="KOW" evidence="15">
    <location>
        <begin position="806"/>
        <end position="833"/>
    </location>
</feature>
<feature type="region of interest" description="Disordered" evidence="13">
    <location>
        <begin position="1075"/>
        <end position="1101"/>
    </location>
</feature>
<keyword evidence="7" id="KW-0677">Repeat</keyword>
<feature type="domain" description="Spt5 C-terminal" evidence="16">
    <location>
        <begin position="977"/>
        <end position="1107"/>
    </location>
</feature>
<keyword evidence="9" id="KW-0010">Activator</keyword>
<dbReference type="Pfam" id="PF23290">
    <property type="entry name" value="KOW5_SPT5"/>
    <property type="match status" value="1"/>
</dbReference>
<evidence type="ECO:0000256" key="8">
    <source>
        <dbReference type="ARBA" id="ARBA00023015"/>
    </source>
</evidence>
<keyword evidence="8" id="KW-0805">Transcription regulation</keyword>
<dbReference type="FunFam" id="2.30.30.30:FF:000016">
    <property type="entry name" value="Transcription elongation factor SPT5"/>
    <property type="match status" value="1"/>
</dbReference>
<evidence type="ECO:0000256" key="11">
    <source>
        <dbReference type="ARBA" id="ARBA00023242"/>
    </source>
</evidence>
<dbReference type="InterPro" id="IPR006645">
    <property type="entry name" value="NGN-like_dom"/>
</dbReference>
<dbReference type="EMBL" id="JBBCAQ010000010">
    <property type="protein sequence ID" value="KAK7601791.1"/>
    <property type="molecule type" value="Genomic_DNA"/>
</dbReference>
<reference evidence="17 18" key="1">
    <citation type="submission" date="2024-03" db="EMBL/GenBank/DDBJ databases">
        <title>Adaptation during the transition from Ophiocordyceps entomopathogen to insect associate is accompanied by gene loss and intensified selection.</title>
        <authorList>
            <person name="Ward C.M."/>
            <person name="Onetto C.A."/>
            <person name="Borneman A.R."/>
        </authorList>
    </citation>
    <scope>NUCLEOTIDE SEQUENCE [LARGE SCALE GENOMIC DNA]</scope>
    <source>
        <strain evidence="17">AWRI1</strain>
        <tissue evidence="17">Single Adult Female</tissue>
    </source>
</reference>
<dbReference type="GO" id="GO:0003729">
    <property type="term" value="F:mRNA binding"/>
    <property type="evidence" value="ECO:0007669"/>
    <property type="project" value="TreeGrafter"/>
</dbReference>
<dbReference type="InterPro" id="IPR005011">
    <property type="entry name" value="SNU66/SART1"/>
</dbReference>
<dbReference type="InterPro" id="IPR041975">
    <property type="entry name" value="KOW_Spt5_2"/>
</dbReference>
<keyword evidence="10" id="KW-0804">Transcription</keyword>
<organism evidence="17 18">
    <name type="scientific">Parthenolecanium corni</name>
    <dbReference type="NCBI Taxonomy" id="536013"/>
    <lineage>
        <taxon>Eukaryota</taxon>
        <taxon>Metazoa</taxon>
        <taxon>Ecdysozoa</taxon>
        <taxon>Arthropoda</taxon>
        <taxon>Hexapoda</taxon>
        <taxon>Insecta</taxon>
        <taxon>Pterygota</taxon>
        <taxon>Neoptera</taxon>
        <taxon>Paraneoptera</taxon>
        <taxon>Hemiptera</taxon>
        <taxon>Sternorrhyncha</taxon>
        <taxon>Coccoidea</taxon>
        <taxon>Coccidae</taxon>
        <taxon>Parthenolecanium</taxon>
    </lineage>
</organism>
<gene>
    <name evidence="17" type="ORF">V9T40_009232</name>
</gene>
<evidence type="ECO:0000256" key="10">
    <source>
        <dbReference type="ARBA" id="ARBA00023163"/>
    </source>
</evidence>
<feature type="compositionally biased region" description="Low complexity" evidence="13">
    <location>
        <begin position="1078"/>
        <end position="1101"/>
    </location>
</feature>
<sequence length="1257" mass="140200">MLTAAALRQCGTAIGSIHPIDYFDACSVFVCLCLCPVSSKEISILLKREYSSPKSDAFAEERAVVLTLKDKGVLDENEDSLVNVNMLDDERYKKNLDRRRQKQKYDLYEDDEFAEIESQLDKKVLSETARIREEARKEALKNKLQQYAVGKRLENLSVALQPATEYYTEQEMQCKFKKFKKRVKKVRKAKPLKADDLLRVPVKPESNDDALNYGSRRATSSRNMKLEPAVKDEPDLDTDDLPGTIIFIEVAPGSEEDEENSEEEYDEEEEEDDDSGRYKKRRNERHGGFILDEAEVDDEVESEEEWEEGAHEVGIISHETEEHGPTAREIEGRRRGNLWDTQREEEIEEYLRRKYAGEPTGSRHFGDGGEDMSDEITQQTLLPGVKDPNLWMVKCRLGEEKNTALLLMRKFIAYQFTNEPLQIKSVVAPEGVKGYIYIESYKQPHVKHAINNVGNLRMGFYKQQMVPIKEMTDIMRVAKAQIGLRPKQWVRLKRGLYKDDIAQVDYVDVAQNEVHLKLLPRIDYTRMRGALKSSNENDSSKRKKKRRPPAKPFDPEAIRAIGGDVTTDGDFQIFEGNRYSLKGFLYKNFNINTIIADGIKPTLSELEKFEEAPEGVDIELPSTSKDDGATHSFSTGDNVEVCQGELMHLQGKILSIDGNFITVMPKHDDLKTPLEFQANELKKYFKMGDHAKVISGRYEGDTGLIIRAEENRVVLFSDLTMHELEILPRDLQLCSDMATGVDSLGQFQYGDLVQLDAQTVGVIVRLEREIFHVLNMNGKVVEVRPQALHKKKEYRNTIALDSDQQTIQRKDIVKVIDGPHSGRGGEIKHLYRNYAFLYSKLYLDNGGIFVCKTRHLQLAGGNKDSSHTITLDSGFMSPRISSPMHSGGGGGGRGGRGRGGGMPRRDRELIGQTIKITRGPYKGNVGIVKDATESTARVELHTSCQTISVERGNIQIVGPPNTDGSYSSYAKTPAYGSSQTPMYSGGGRTPMHGSQTPLYDGAGNRTPHHYGGATPIHDGSRTPGAWDPTVLNTPARQSDMDGFNLDDSYNSMSNVDYVPQTPGSNYASSDHSFSPYNSTSPSGYHSSSASSSSYLHASSPGGSAIGPYGTSSPISYSPMTPGGSSSISAASPYNNPQTPGAGLDLLNMQEWYTAGLVVRILENEDRSLVNQTAVIRSVKDGMCTVVLIDDDDQEVVVHCEHLEPVIPSLNDRVKAILGDRRDIVGTLINIDGQEGIVTLEGGAIQMIQLRFLCKYQS</sequence>
<dbReference type="GO" id="GO:0006357">
    <property type="term" value="P:regulation of transcription by RNA polymerase II"/>
    <property type="evidence" value="ECO:0007669"/>
    <property type="project" value="InterPro"/>
</dbReference>
<dbReference type="InterPro" id="IPR005824">
    <property type="entry name" value="KOW"/>
</dbReference>
<evidence type="ECO:0000259" key="16">
    <source>
        <dbReference type="SMART" id="SM01104"/>
    </source>
</evidence>
<dbReference type="GO" id="GO:0032044">
    <property type="term" value="C:DSIF complex"/>
    <property type="evidence" value="ECO:0007669"/>
    <property type="project" value="TreeGrafter"/>
</dbReference>
<evidence type="ECO:0000256" key="3">
    <source>
        <dbReference type="ARBA" id="ARBA00020181"/>
    </source>
</evidence>
<dbReference type="InterPro" id="IPR036735">
    <property type="entry name" value="NGN_dom_sf"/>
</dbReference>
<evidence type="ECO:0000313" key="18">
    <source>
        <dbReference type="Proteomes" id="UP001367676"/>
    </source>
</evidence>
<dbReference type="Pfam" id="PF23288">
    <property type="entry name" value="KOW6_SPT5"/>
    <property type="match status" value="1"/>
</dbReference>
<comment type="caution">
    <text evidence="17">The sequence shown here is derived from an EMBL/GenBank/DDBJ whole genome shotgun (WGS) entry which is preliminary data.</text>
</comment>
<evidence type="ECO:0000256" key="12">
    <source>
        <dbReference type="ARBA" id="ARBA00029645"/>
    </source>
</evidence>
<dbReference type="Pfam" id="PF23291">
    <property type="entry name" value="KOW4_SPT5"/>
    <property type="match status" value="1"/>
</dbReference>
<dbReference type="SMART" id="SM00738">
    <property type="entry name" value="NGN"/>
    <property type="match status" value="1"/>
</dbReference>
<dbReference type="InterPro" id="IPR041973">
    <property type="entry name" value="KOW_Spt5_1"/>
</dbReference>
<dbReference type="PANTHER" id="PTHR11125">
    <property type="entry name" value="SUPPRESSOR OF TY 5"/>
    <property type="match status" value="1"/>
</dbReference>
<dbReference type="InterPro" id="IPR041980">
    <property type="entry name" value="KOW_Spt5_6_metazoa"/>
</dbReference>
<dbReference type="GO" id="GO:0032784">
    <property type="term" value="P:regulation of DNA-templated transcription elongation"/>
    <property type="evidence" value="ECO:0007669"/>
    <property type="project" value="InterPro"/>
</dbReference>
<dbReference type="InterPro" id="IPR008991">
    <property type="entry name" value="Translation_prot_SH3-like_sf"/>
</dbReference>
<dbReference type="InterPro" id="IPR024945">
    <property type="entry name" value="Spt5_C_dom"/>
</dbReference>
<dbReference type="CDD" id="cd06085">
    <property type="entry name" value="KOW_Spt5_5"/>
    <property type="match status" value="1"/>
</dbReference>
<dbReference type="CDD" id="cd06086">
    <property type="entry name" value="KOW_Spt5_6"/>
    <property type="match status" value="1"/>
</dbReference>
<dbReference type="Pfam" id="PF23287">
    <property type="entry name" value="KOW7_SPT5"/>
    <property type="match status" value="1"/>
</dbReference>
<feature type="domain" description="KOW" evidence="15">
    <location>
        <begin position="907"/>
        <end position="934"/>
    </location>
</feature>
<dbReference type="CDD" id="cd06082">
    <property type="entry name" value="KOW_Spt5_2"/>
    <property type="match status" value="1"/>
</dbReference>
<evidence type="ECO:0000313" key="17">
    <source>
        <dbReference type="EMBL" id="KAK7601791.1"/>
    </source>
</evidence>
<dbReference type="FunFam" id="2.30.30.30:FF:000013">
    <property type="entry name" value="Transcription elongation factor SPT5"/>
    <property type="match status" value="1"/>
</dbReference>
<feature type="domain" description="KOW" evidence="15">
    <location>
        <begin position="483"/>
        <end position="510"/>
    </location>
</feature>
<keyword evidence="5" id="KW-0678">Repressor</keyword>
<feature type="region of interest" description="Disordered" evidence="13">
    <location>
        <begin position="1116"/>
        <end position="1135"/>
    </location>
</feature>
<evidence type="ECO:0000256" key="5">
    <source>
        <dbReference type="ARBA" id="ARBA00022491"/>
    </source>
</evidence>
<dbReference type="CDD" id="cd09888">
    <property type="entry name" value="NGN_Euk"/>
    <property type="match status" value="1"/>
</dbReference>
<dbReference type="Gene3D" id="3.30.70.940">
    <property type="entry name" value="NusG, N-terminal domain"/>
    <property type="match status" value="1"/>
</dbReference>
<evidence type="ECO:0000256" key="13">
    <source>
        <dbReference type="SAM" id="MobiDB-lite"/>
    </source>
</evidence>
<keyword evidence="18" id="KW-1185">Reference proteome</keyword>
<dbReference type="Proteomes" id="UP001367676">
    <property type="component" value="Unassembled WGS sequence"/>
</dbReference>
<dbReference type="InterPro" id="IPR057936">
    <property type="entry name" value="KOWx_Spt5"/>
</dbReference>
<feature type="domain" description="NusG-like N-terminal" evidence="14">
    <location>
        <begin position="387"/>
        <end position="478"/>
    </location>
</feature>
<feature type="domain" description="KOW" evidence="15">
    <location>
        <begin position="632"/>
        <end position="659"/>
    </location>
</feature>
<dbReference type="Pfam" id="PF23037">
    <property type="entry name" value="KOWx_SPT5"/>
    <property type="match status" value="1"/>
</dbReference>
<evidence type="ECO:0000256" key="4">
    <source>
        <dbReference type="ARBA" id="ARBA00021370"/>
    </source>
</evidence>
<evidence type="ECO:0000256" key="7">
    <source>
        <dbReference type="ARBA" id="ARBA00022737"/>
    </source>
</evidence>
<dbReference type="Pfam" id="PF03343">
    <property type="entry name" value="SART-1"/>
    <property type="match status" value="1"/>
</dbReference>
<dbReference type="CDD" id="cd06083">
    <property type="entry name" value="KOW_Spt5_3"/>
    <property type="match status" value="1"/>
</dbReference>
<feature type="region of interest" description="Disordered" evidence="13">
    <location>
        <begin position="200"/>
        <end position="280"/>
    </location>
</feature>
<evidence type="ECO:0000256" key="1">
    <source>
        <dbReference type="ARBA" id="ARBA00004123"/>
    </source>
</evidence>
<dbReference type="Pfam" id="PF23042">
    <property type="entry name" value="KOW1_SPT5"/>
    <property type="match status" value="1"/>
</dbReference>